<gene>
    <name evidence="2" type="primary">lptE</name>
    <name evidence="2" type="ORF">OOZ53_08365</name>
</gene>
<dbReference type="Proteomes" id="UP001148313">
    <property type="component" value="Unassembled WGS sequence"/>
</dbReference>
<evidence type="ECO:0000256" key="1">
    <source>
        <dbReference type="SAM" id="SignalP"/>
    </source>
</evidence>
<dbReference type="Gene3D" id="3.30.160.150">
    <property type="entry name" value="Lipoprotein like domain"/>
    <property type="match status" value="1"/>
</dbReference>
<comment type="caution">
    <text evidence="2">The sequence shown here is derived from an EMBL/GenBank/DDBJ whole genome shotgun (WGS) entry which is preliminary data.</text>
</comment>
<dbReference type="RefSeq" id="WP_271088977.1">
    <property type="nucleotide sequence ID" value="NZ_JAPJZH010000004.1"/>
</dbReference>
<organism evidence="2 3">
    <name type="scientific">Hoeflea poritis</name>
    <dbReference type="NCBI Taxonomy" id="2993659"/>
    <lineage>
        <taxon>Bacteria</taxon>
        <taxon>Pseudomonadati</taxon>
        <taxon>Pseudomonadota</taxon>
        <taxon>Alphaproteobacteria</taxon>
        <taxon>Hyphomicrobiales</taxon>
        <taxon>Rhizobiaceae</taxon>
        <taxon>Hoeflea</taxon>
    </lineage>
</organism>
<keyword evidence="2" id="KW-0449">Lipoprotein</keyword>
<evidence type="ECO:0000313" key="2">
    <source>
        <dbReference type="EMBL" id="MDA4845359.1"/>
    </source>
</evidence>
<proteinExistence type="predicted"/>
<evidence type="ECO:0000313" key="3">
    <source>
        <dbReference type="Proteomes" id="UP001148313"/>
    </source>
</evidence>
<dbReference type="EMBL" id="JAPJZH010000004">
    <property type="protein sequence ID" value="MDA4845359.1"/>
    <property type="molecule type" value="Genomic_DNA"/>
</dbReference>
<dbReference type="Pfam" id="PF04390">
    <property type="entry name" value="LptE"/>
    <property type="match status" value="1"/>
</dbReference>
<dbReference type="PROSITE" id="PS51257">
    <property type="entry name" value="PROKAR_LIPOPROTEIN"/>
    <property type="match status" value="1"/>
</dbReference>
<reference evidence="2" key="1">
    <citation type="submission" date="2022-11" db="EMBL/GenBank/DDBJ databases">
        <title>Hoeflea poritis sp. nov., isolated from scleractinian coral Porites lutea.</title>
        <authorList>
            <person name="Zhang G."/>
            <person name="Wei Q."/>
            <person name="Cai L."/>
        </authorList>
    </citation>
    <scope>NUCLEOTIDE SEQUENCE</scope>
    <source>
        <strain evidence="2">E7-10</strain>
    </source>
</reference>
<keyword evidence="3" id="KW-1185">Reference proteome</keyword>
<feature type="chain" id="PRO_5047372888" evidence="1">
    <location>
        <begin position="19"/>
        <end position="165"/>
    </location>
</feature>
<name>A0ABT4VKW7_9HYPH</name>
<dbReference type="InterPro" id="IPR007485">
    <property type="entry name" value="LPS_assembly_LptE"/>
</dbReference>
<sequence>MRQILLIALLALGLSALQGCQVRPLYSSQTGTQAYLASVGIKPADDRVEQELRNRLIFLYSGGQGEPASPEYTLDMIFRGTASSALREELTDGITAQRYSATVTYTLRDNKTKEVIGSGKRTVVTFYDQTTQEFANRRALRDAENRAAHQLAEIIRTETASILTR</sequence>
<feature type="signal peptide" evidence="1">
    <location>
        <begin position="1"/>
        <end position="18"/>
    </location>
</feature>
<accession>A0ABT4VKW7</accession>
<protein>
    <submittedName>
        <fullName evidence="2">LPS assembly lipoprotein LptE</fullName>
    </submittedName>
</protein>
<keyword evidence="1" id="KW-0732">Signal</keyword>